<proteinExistence type="predicted"/>
<dbReference type="AlphaFoldDB" id="A0A1W2D4U3"/>
<reference evidence="1 2" key="1">
    <citation type="submission" date="2017-04" db="EMBL/GenBank/DDBJ databases">
        <authorList>
            <person name="Afonso C.L."/>
            <person name="Miller P.J."/>
            <person name="Scott M.A."/>
            <person name="Spackman E."/>
            <person name="Goraichik I."/>
            <person name="Dimitrov K.M."/>
            <person name="Suarez D.L."/>
            <person name="Swayne D.E."/>
        </authorList>
    </citation>
    <scope>NUCLEOTIDE SEQUENCE [LARGE SCALE GENOMIC DNA]</scope>
    <source>
        <strain evidence="1 2">DSM 43828</strain>
    </source>
</reference>
<gene>
    <name evidence="1" type="ORF">SAMN05661093_02853</name>
</gene>
<evidence type="ECO:0000313" key="2">
    <source>
        <dbReference type="Proteomes" id="UP000192674"/>
    </source>
</evidence>
<dbReference type="Proteomes" id="UP000192674">
    <property type="component" value="Unassembled WGS sequence"/>
</dbReference>
<sequence length="171" mass="19119">MFVDESERGCYLLAAAVVPVPQLQKTRSLLRGLCLAGERRLHFKSENDSRRRLIIARMVAAEFRVRVYFGKGPSEAVRGTLLDHVVADAIELGVQRLVLDSRDQAGNKRDRSRLAKTPARVHDLLYEHMPSSSEPGTWIADAVAWCHGAGGDWRRRIDPLVECVFDAGVVQ</sequence>
<keyword evidence="2" id="KW-1185">Reference proteome</keyword>
<evidence type="ECO:0008006" key="3">
    <source>
        <dbReference type="Google" id="ProtNLM"/>
    </source>
</evidence>
<protein>
    <recommendedName>
        <fullName evidence="3">DUF3800 domain-containing protein</fullName>
    </recommendedName>
</protein>
<evidence type="ECO:0000313" key="1">
    <source>
        <dbReference type="EMBL" id="SMC92527.1"/>
    </source>
</evidence>
<name>A0A1W2D4U3_KIBAR</name>
<organism evidence="1 2">
    <name type="scientific">Kibdelosporangium aridum</name>
    <dbReference type="NCBI Taxonomy" id="2030"/>
    <lineage>
        <taxon>Bacteria</taxon>
        <taxon>Bacillati</taxon>
        <taxon>Actinomycetota</taxon>
        <taxon>Actinomycetes</taxon>
        <taxon>Pseudonocardiales</taxon>
        <taxon>Pseudonocardiaceae</taxon>
        <taxon>Kibdelosporangium</taxon>
    </lineage>
</organism>
<accession>A0A1W2D4U3</accession>
<dbReference type="EMBL" id="FWXV01000002">
    <property type="protein sequence ID" value="SMC92527.1"/>
    <property type="molecule type" value="Genomic_DNA"/>
</dbReference>